<evidence type="ECO:0000313" key="1">
    <source>
        <dbReference type="EMBL" id="RZI46665.1"/>
    </source>
</evidence>
<proteinExistence type="predicted"/>
<dbReference type="Proteomes" id="UP000293550">
    <property type="component" value="Unassembled WGS sequence"/>
</dbReference>
<keyword evidence="2" id="KW-1185">Reference proteome</keyword>
<evidence type="ECO:0000313" key="2">
    <source>
        <dbReference type="Proteomes" id="UP000293550"/>
    </source>
</evidence>
<name>A0A4Q7DKD9_9PROT</name>
<protein>
    <submittedName>
        <fullName evidence="1">Uncharacterized protein</fullName>
    </submittedName>
</protein>
<dbReference type="RefSeq" id="WP_130153761.1">
    <property type="nucleotide sequence ID" value="NZ_SCFB01000004.1"/>
</dbReference>
<gene>
    <name evidence="1" type="ORF">EQU50_03520</name>
</gene>
<organism evidence="1 2">
    <name type="scientific">Candidatus Finniella inopinata</name>
    <dbReference type="NCBI Taxonomy" id="1696036"/>
    <lineage>
        <taxon>Bacteria</taxon>
        <taxon>Pseudomonadati</taxon>
        <taxon>Pseudomonadota</taxon>
        <taxon>Alphaproteobacteria</taxon>
        <taxon>Holosporales</taxon>
        <taxon>Candidatus Paracaedibacteraceae</taxon>
        <taxon>Candidatus Finniella</taxon>
    </lineage>
</organism>
<comment type="caution">
    <text evidence="1">The sequence shown here is derived from an EMBL/GenBank/DDBJ whole genome shotgun (WGS) entry which is preliminary data.</text>
</comment>
<accession>A0A4Q7DKD9</accession>
<reference evidence="1 2" key="1">
    <citation type="submission" date="2018-10" db="EMBL/GenBank/DDBJ databases">
        <title>An updated phylogeny of the Alphaproteobacteria reveals that the parasitic Rickettsiales and Holosporales have independent origins.</title>
        <authorList>
            <person name="Munoz-Gomez S.A."/>
            <person name="Hess S."/>
            <person name="Burger G."/>
            <person name="Lang B.F."/>
            <person name="Susko E."/>
            <person name="Slamovits C.H."/>
            <person name="Roger A.J."/>
        </authorList>
    </citation>
    <scope>NUCLEOTIDE SEQUENCE [LARGE SCALE GENOMIC DNA]</scope>
    <source>
        <strain evidence="1">HOLO01</strain>
    </source>
</reference>
<sequence>MASAFPVGGSYTVATGYINNILSTSLSPLNTKLAKYGLQLSEAGSGWSNSLILTQATPAPTNTTVTFTTDAKDKTPRQDYITKTGEGLLVQVGTPRTSPNVFSTTDTLYTAPLSWAGGTPPTWTGSALLPAGTYNWQLWKTTQYQGNVLKAFINKGTTVPNQITVDASGTVTPSLPVPLDHA</sequence>
<dbReference type="AlphaFoldDB" id="A0A4Q7DKD9"/>
<dbReference type="EMBL" id="SCFB01000004">
    <property type="protein sequence ID" value="RZI46665.1"/>
    <property type="molecule type" value="Genomic_DNA"/>
</dbReference>